<keyword evidence="1 6" id="KW-0597">Phosphoprotein</keyword>
<evidence type="ECO:0000256" key="2">
    <source>
        <dbReference type="ARBA" id="ARBA00023012"/>
    </source>
</evidence>
<name>A0ABT1YUU0_9BACL</name>
<dbReference type="Pfam" id="PF00486">
    <property type="entry name" value="Trans_reg_C"/>
    <property type="match status" value="1"/>
</dbReference>
<keyword evidence="2" id="KW-0902">Two-component regulatory system</keyword>
<reference evidence="10 11" key="1">
    <citation type="submission" date="2022-08" db="EMBL/GenBank/DDBJ databases">
        <title>Paenibacillus endoradicis sp. nov., Paenibacillus radicibacter sp. nov and Paenibacillus pararadicis sp. nov., three cold-adapted plant growth-promoting bacteria isolated from root of Larix gmelinii in Great Khingan.</title>
        <authorList>
            <person name="Xue H."/>
        </authorList>
    </citation>
    <scope>NUCLEOTIDE SEQUENCE [LARGE SCALE GENOMIC DNA]</scope>
    <source>
        <strain evidence="10 11">N5-1-1-5</strain>
    </source>
</reference>
<organism evidence="10 11">
    <name type="scientific">Paenibacillus radicis</name>
    <name type="common">ex Xue et al. 2023</name>
    <dbReference type="NCBI Taxonomy" id="2972489"/>
    <lineage>
        <taxon>Bacteria</taxon>
        <taxon>Bacillati</taxon>
        <taxon>Bacillota</taxon>
        <taxon>Bacilli</taxon>
        <taxon>Bacillales</taxon>
        <taxon>Paenibacillaceae</taxon>
        <taxon>Paenibacillus</taxon>
    </lineage>
</organism>
<dbReference type="SMART" id="SM00862">
    <property type="entry name" value="Trans_reg_C"/>
    <property type="match status" value="1"/>
</dbReference>
<dbReference type="SMART" id="SM00448">
    <property type="entry name" value="REC"/>
    <property type="match status" value="1"/>
</dbReference>
<feature type="DNA-binding region" description="OmpR/PhoB-type" evidence="7">
    <location>
        <begin position="136"/>
        <end position="234"/>
    </location>
</feature>
<dbReference type="PROSITE" id="PS50110">
    <property type="entry name" value="RESPONSE_REGULATORY"/>
    <property type="match status" value="1"/>
</dbReference>
<evidence type="ECO:0000259" key="9">
    <source>
        <dbReference type="PROSITE" id="PS51755"/>
    </source>
</evidence>
<keyword evidence="3" id="KW-0805">Transcription regulation</keyword>
<evidence type="ECO:0000256" key="6">
    <source>
        <dbReference type="PROSITE-ProRule" id="PRU00169"/>
    </source>
</evidence>
<dbReference type="Gene3D" id="6.10.250.690">
    <property type="match status" value="1"/>
</dbReference>
<keyword evidence="5" id="KW-0804">Transcription</keyword>
<dbReference type="Gene3D" id="3.40.50.2300">
    <property type="match status" value="1"/>
</dbReference>
<evidence type="ECO:0000259" key="8">
    <source>
        <dbReference type="PROSITE" id="PS50110"/>
    </source>
</evidence>
<feature type="domain" description="Response regulatory" evidence="8">
    <location>
        <begin position="4"/>
        <end position="118"/>
    </location>
</feature>
<evidence type="ECO:0000313" key="11">
    <source>
        <dbReference type="Proteomes" id="UP001300012"/>
    </source>
</evidence>
<dbReference type="RefSeq" id="WP_258217906.1">
    <property type="nucleotide sequence ID" value="NZ_JANQBD010000042.1"/>
</dbReference>
<proteinExistence type="predicted"/>
<dbReference type="InterPro" id="IPR036388">
    <property type="entry name" value="WH-like_DNA-bd_sf"/>
</dbReference>
<evidence type="ECO:0000256" key="4">
    <source>
        <dbReference type="ARBA" id="ARBA00023125"/>
    </source>
</evidence>
<evidence type="ECO:0000256" key="3">
    <source>
        <dbReference type="ARBA" id="ARBA00023015"/>
    </source>
</evidence>
<dbReference type="PANTHER" id="PTHR48111:SF22">
    <property type="entry name" value="REGULATOR OF RPOS"/>
    <property type="match status" value="1"/>
</dbReference>
<feature type="modified residue" description="4-aspartylphosphate" evidence="6">
    <location>
        <position position="53"/>
    </location>
</feature>
<dbReference type="Gene3D" id="1.10.10.10">
    <property type="entry name" value="Winged helix-like DNA-binding domain superfamily/Winged helix DNA-binding domain"/>
    <property type="match status" value="1"/>
</dbReference>
<dbReference type="Proteomes" id="UP001300012">
    <property type="component" value="Unassembled WGS sequence"/>
</dbReference>
<protein>
    <submittedName>
        <fullName evidence="10">Response regulator transcription factor</fullName>
    </submittedName>
</protein>
<evidence type="ECO:0000256" key="5">
    <source>
        <dbReference type="ARBA" id="ARBA00023163"/>
    </source>
</evidence>
<keyword evidence="11" id="KW-1185">Reference proteome</keyword>
<keyword evidence="4 7" id="KW-0238">DNA-binding</keyword>
<feature type="domain" description="OmpR/PhoB-type" evidence="9">
    <location>
        <begin position="136"/>
        <end position="234"/>
    </location>
</feature>
<dbReference type="PROSITE" id="PS51755">
    <property type="entry name" value="OMPR_PHOB"/>
    <property type="match status" value="1"/>
</dbReference>
<dbReference type="Pfam" id="PF00072">
    <property type="entry name" value="Response_reg"/>
    <property type="match status" value="1"/>
</dbReference>
<gene>
    <name evidence="10" type="ORF">NV381_35040</name>
</gene>
<evidence type="ECO:0000256" key="7">
    <source>
        <dbReference type="PROSITE-ProRule" id="PRU01091"/>
    </source>
</evidence>
<accession>A0ABT1YUU0</accession>
<dbReference type="SUPFAM" id="SSF52172">
    <property type="entry name" value="CheY-like"/>
    <property type="match status" value="1"/>
</dbReference>
<dbReference type="InterPro" id="IPR011006">
    <property type="entry name" value="CheY-like_superfamily"/>
</dbReference>
<sequence>MKPTILIIEDEDKIARVLQLELEHEGYSPQHAKDGREGLDMALAQSWDMILLDIMLPELNGMEVLRRMRQSGCHTPVILLTARDTIPDRVSGLDQGANDYITKPFAIEELLARIRNLLRMTANQPNAEGGATFHNEDELRIDGLTMNIRTRQVIREDQLIELTPKEFDLLSYLVTHTGEVLSREQILSDVWGYGFIGDTNVVDVYIRYLRQKVDQGFTCKLIHTLRGVGYLVKECDTAT</sequence>
<evidence type="ECO:0000313" key="10">
    <source>
        <dbReference type="EMBL" id="MCR8636405.1"/>
    </source>
</evidence>
<dbReference type="EMBL" id="JANQBD010000042">
    <property type="protein sequence ID" value="MCR8636405.1"/>
    <property type="molecule type" value="Genomic_DNA"/>
</dbReference>
<dbReference type="PANTHER" id="PTHR48111">
    <property type="entry name" value="REGULATOR OF RPOS"/>
    <property type="match status" value="1"/>
</dbReference>
<dbReference type="InterPro" id="IPR001789">
    <property type="entry name" value="Sig_transdc_resp-reg_receiver"/>
</dbReference>
<comment type="caution">
    <text evidence="10">The sequence shown here is derived from an EMBL/GenBank/DDBJ whole genome shotgun (WGS) entry which is preliminary data.</text>
</comment>
<dbReference type="InterPro" id="IPR001867">
    <property type="entry name" value="OmpR/PhoB-type_DNA-bd"/>
</dbReference>
<evidence type="ECO:0000256" key="1">
    <source>
        <dbReference type="ARBA" id="ARBA00022553"/>
    </source>
</evidence>
<dbReference type="InterPro" id="IPR039420">
    <property type="entry name" value="WalR-like"/>
</dbReference>
<dbReference type="CDD" id="cd00383">
    <property type="entry name" value="trans_reg_C"/>
    <property type="match status" value="1"/>
</dbReference>